<protein>
    <submittedName>
        <fullName evidence="2">Uncharacterized protein</fullName>
    </submittedName>
</protein>
<organism evidence="2 3">
    <name type="scientific">Ricinus communis</name>
    <name type="common">Castor bean</name>
    <dbReference type="NCBI Taxonomy" id="3988"/>
    <lineage>
        <taxon>Eukaryota</taxon>
        <taxon>Viridiplantae</taxon>
        <taxon>Streptophyta</taxon>
        <taxon>Embryophyta</taxon>
        <taxon>Tracheophyta</taxon>
        <taxon>Spermatophyta</taxon>
        <taxon>Magnoliopsida</taxon>
        <taxon>eudicotyledons</taxon>
        <taxon>Gunneridae</taxon>
        <taxon>Pentapetalae</taxon>
        <taxon>rosids</taxon>
        <taxon>fabids</taxon>
        <taxon>Malpighiales</taxon>
        <taxon>Euphorbiaceae</taxon>
        <taxon>Acalyphoideae</taxon>
        <taxon>Acalypheae</taxon>
        <taxon>Ricinus</taxon>
    </lineage>
</organism>
<evidence type="ECO:0000256" key="1">
    <source>
        <dbReference type="SAM" id="MobiDB-lite"/>
    </source>
</evidence>
<dbReference type="AlphaFoldDB" id="B9T0N1"/>
<proteinExistence type="predicted"/>
<dbReference type="Proteomes" id="UP000008311">
    <property type="component" value="Unassembled WGS sequence"/>
</dbReference>
<gene>
    <name evidence="2" type="ORF">RCOM_0576170</name>
</gene>
<feature type="region of interest" description="Disordered" evidence="1">
    <location>
        <begin position="40"/>
        <end position="70"/>
    </location>
</feature>
<keyword evidence="3" id="KW-1185">Reference proteome</keyword>
<evidence type="ECO:0000313" key="2">
    <source>
        <dbReference type="EMBL" id="EEF30588.1"/>
    </source>
</evidence>
<name>B9T0N1_RICCO</name>
<accession>B9T0N1</accession>
<feature type="compositionally biased region" description="Polar residues" evidence="1">
    <location>
        <begin position="50"/>
        <end position="70"/>
    </location>
</feature>
<dbReference type="InParanoid" id="B9T0N1"/>
<evidence type="ECO:0000313" key="3">
    <source>
        <dbReference type="Proteomes" id="UP000008311"/>
    </source>
</evidence>
<dbReference type="EMBL" id="EQ974308">
    <property type="protein sequence ID" value="EEF30588.1"/>
    <property type="molecule type" value="Genomic_DNA"/>
</dbReference>
<reference evidence="3" key="1">
    <citation type="journal article" date="2010" name="Nat. Biotechnol.">
        <title>Draft genome sequence of the oilseed species Ricinus communis.</title>
        <authorList>
            <person name="Chan A.P."/>
            <person name="Crabtree J."/>
            <person name="Zhao Q."/>
            <person name="Lorenzi H."/>
            <person name="Orvis J."/>
            <person name="Puiu D."/>
            <person name="Melake-Berhan A."/>
            <person name="Jones K.M."/>
            <person name="Redman J."/>
            <person name="Chen G."/>
            <person name="Cahoon E.B."/>
            <person name="Gedil M."/>
            <person name="Stanke M."/>
            <person name="Haas B.J."/>
            <person name="Wortman J.R."/>
            <person name="Fraser-Liggett C.M."/>
            <person name="Ravel J."/>
            <person name="Rabinowicz P.D."/>
        </authorList>
    </citation>
    <scope>NUCLEOTIDE SEQUENCE [LARGE SCALE GENOMIC DNA]</scope>
    <source>
        <strain evidence="3">cv. Hale</strain>
    </source>
</reference>
<sequence>MSSKKAVSPLSIKPLYSLNTKVSRPKLPSKVVAKAPFTTKAVRRSRRIKQNSAFSDTSVDPLSPLDSSFG</sequence>